<dbReference type="InterPro" id="IPR039422">
    <property type="entry name" value="MarR/SlyA-like"/>
</dbReference>
<dbReference type="SUPFAM" id="SSF46785">
    <property type="entry name" value="Winged helix' DNA-binding domain"/>
    <property type="match status" value="1"/>
</dbReference>
<dbReference type="PROSITE" id="PS50995">
    <property type="entry name" value="HTH_MARR_2"/>
    <property type="match status" value="1"/>
</dbReference>
<dbReference type="Proteomes" id="UP000247476">
    <property type="component" value="Unassembled WGS sequence"/>
</dbReference>
<dbReference type="PRINTS" id="PR00598">
    <property type="entry name" value="HTHMARR"/>
</dbReference>
<organism evidence="4 5">
    <name type="scientific">Paenibacillus flagellatus</name>
    <dbReference type="NCBI Taxonomy" id="2211139"/>
    <lineage>
        <taxon>Bacteria</taxon>
        <taxon>Bacillati</taxon>
        <taxon>Bacillota</taxon>
        <taxon>Bacilli</taxon>
        <taxon>Bacillales</taxon>
        <taxon>Paenibacillaceae</taxon>
        <taxon>Paenibacillus</taxon>
    </lineage>
</organism>
<dbReference type="GO" id="GO:0003677">
    <property type="term" value="F:DNA binding"/>
    <property type="evidence" value="ECO:0007669"/>
    <property type="project" value="UniProtKB-KW"/>
</dbReference>
<dbReference type="Gene3D" id="1.10.10.10">
    <property type="entry name" value="Winged helix-like DNA-binding domain superfamily/Winged helix DNA-binding domain"/>
    <property type="match status" value="1"/>
</dbReference>
<dbReference type="PANTHER" id="PTHR33164">
    <property type="entry name" value="TRANSCRIPTIONAL REGULATOR, MARR FAMILY"/>
    <property type="match status" value="1"/>
</dbReference>
<evidence type="ECO:0000256" key="2">
    <source>
        <dbReference type="SAM" id="MobiDB-lite"/>
    </source>
</evidence>
<dbReference type="PANTHER" id="PTHR33164:SF99">
    <property type="entry name" value="MARR FAMILY REGULATORY PROTEIN"/>
    <property type="match status" value="1"/>
</dbReference>
<dbReference type="AlphaFoldDB" id="A0A2V5K2D9"/>
<feature type="region of interest" description="Disordered" evidence="2">
    <location>
        <begin position="141"/>
        <end position="160"/>
    </location>
</feature>
<dbReference type="Pfam" id="PF01047">
    <property type="entry name" value="MarR"/>
    <property type="match status" value="1"/>
</dbReference>
<feature type="domain" description="HTH marR-type" evidence="3">
    <location>
        <begin position="13"/>
        <end position="144"/>
    </location>
</feature>
<keyword evidence="1" id="KW-0238">DNA-binding</keyword>
<dbReference type="GO" id="GO:0006950">
    <property type="term" value="P:response to stress"/>
    <property type="evidence" value="ECO:0007669"/>
    <property type="project" value="TreeGrafter"/>
</dbReference>
<evidence type="ECO:0000313" key="4">
    <source>
        <dbReference type="EMBL" id="PYI53301.1"/>
    </source>
</evidence>
<dbReference type="InterPro" id="IPR000835">
    <property type="entry name" value="HTH_MarR-typ"/>
</dbReference>
<keyword evidence="5" id="KW-1185">Reference proteome</keyword>
<gene>
    <name evidence="4" type="ORF">DLM86_16065</name>
</gene>
<dbReference type="InterPro" id="IPR036388">
    <property type="entry name" value="WH-like_DNA-bd_sf"/>
</dbReference>
<dbReference type="SMART" id="SM00347">
    <property type="entry name" value="HTH_MARR"/>
    <property type="match status" value="1"/>
</dbReference>
<protein>
    <submittedName>
        <fullName evidence="4">MarR family transcriptional regulator</fullName>
    </submittedName>
</protein>
<evidence type="ECO:0000256" key="1">
    <source>
        <dbReference type="ARBA" id="ARBA00023125"/>
    </source>
</evidence>
<evidence type="ECO:0000313" key="5">
    <source>
        <dbReference type="Proteomes" id="UP000247476"/>
    </source>
</evidence>
<name>A0A2V5K2D9_9BACL</name>
<proteinExistence type="predicted"/>
<reference evidence="4 5" key="1">
    <citation type="submission" date="2018-05" db="EMBL/GenBank/DDBJ databases">
        <title>Paenibacillus flagellatus sp. nov., isolated from selenium mineral soil.</title>
        <authorList>
            <person name="Dai X."/>
        </authorList>
    </citation>
    <scope>NUCLEOTIDE SEQUENCE [LARGE SCALE GENOMIC DNA]</scope>
    <source>
        <strain evidence="4 5">DXL2</strain>
    </source>
</reference>
<dbReference type="EMBL" id="QJVJ01000007">
    <property type="protein sequence ID" value="PYI53301.1"/>
    <property type="molecule type" value="Genomic_DNA"/>
</dbReference>
<dbReference type="GO" id="GO:0003700">
    <property type="term" value="F:DNA-binding transcription factor activity"/>
    <property type="evidence" value="ECO:0007669"/>
    <property type="project" value="InterPro"/>
</dbReference>
<evidence type="ECO:0000259" key="3">
    <source>
        <dbReference type="PROSITE" id="PS50995"/>
    </source>
</evidence>
<sequence>MNGQGGILVDSLVDRFQTALYTFKRSLESDLLHKLKTQITAPQMFMLHFVSRHGACRLTQLADKMEVKPSAVTVMIDRLEKSGYVTRTHDTADRRSVLVQVTPEGIDILEKAMLERKDALARFLARLEPDEVRTVTELMEKLAGAGEESDPSALRRPGSA</sequence>
<accession>A0A2V5K2D9</accession>
<comment type="caution">
    <text evidence="4">The sequence shown here is derived from an EMBL/GenBank/DDBJ whole genome shotgun (WGS) entry which is preliminary data.</text>
</comment>
<dbReference type="InterPro" id="IPR036390">
    <property type="entry name" value="WH_DNA-bd_sf"/>
</dbReference>